<dbReference type="SUPFAM" id="SSF52922">
    <property type="entry name" value="TK C-terminal domain-like"/>
    <property type="match status" value="1"/>
</dbReference>
<dbReference type="Proteomes" id="UP000012015">
    <property type="component" value="Unassembled WGS sequence"/>
</dbReference>
<dbReference type="GO" id="GO:0016491">
    <property type="term" value="F:oxidoreductase activity"/>
    <property type="evidence" value="ECO:0007669"/>
    <property type="project" value="UniProtKB-KW"/>
</dbReference>
<dbReference type="RefSeq" id="WP_007272320.1">
    <property type="nucleotide sequence ID" value="NZ_AOCK01000010.1"/>
</dbReference>
<dbReference type="PANTHER" id="PTHR43257:SF2">
    <property type="entry name" value="PYRUVATE DEHYDROGENASE E1 COMPONENT SUBUNIT BETA"/>
    <property type="match status" value="1"/>
</dbReference>
<protein>
    <submittedName>
        <fullName evidence="5">Transketolase central region</fullName>
    </submittedName>
</protein>
<gene>
    <name evidence="5" type="ORF">ADIAG_03153</name>
</gene>
<keyword evidence="2" id="KW-0560">Oxidoreductase</keyword>
<dbReference type="STRING" id="1276920.ADIAG_03153"/>
<keyword evidence="6" id="KW-1185">Reference proteome</keyword>
<evidence type="ECO:0000256" key="2">
    <source>
        <dbReference type="ARBA" id="ARBA00023002"/>
    </source>
</evidence>
<dbReference type="Pfam" id="PF02780">
    <property type="entry name" value="Transketolase_C"/>
    <property type="match status" value="1"/>
</dbReference>
<comment type="caution">
    <text evidence="5">The sequence shown here is derived from an EMBL/GenBank/DDBJ whole genome shotgun (WGS) entry which is preliminary data.</text>
</comment>
<dbReference type="InterPro" id="IPR009014">
    <property type="entry name" value="Transketo_C/PFOR_II"/>
</dbReference>
<dbReference type="Gene3D" id="3.40.50.920">
    <property type="match status" value="1"/>
</dbReference>
<feature type="domain" description="Transketolase C-terminal" evidence="4">
    <location>
        <begin position="2"/>
        <end position="58"/>
    </location>
</feature>
<dbReference type="PANTHER" id="PTHR43257">
    <property type="entry name" value="PYRUVATE DEHYDROGENASE E1 COMPONENT BETA SUBUNIT"/>
    <property type="match status" value="1"/>
</dbReference>
<evidence type="ECO:0000256" key="1">
    <source>
        <dbReference type="ARBA" id="ARBA00001964"/>
    </source>
</evidence>
<evidence type="ECO:0000256" key="3">
    <source>
        <dbReference type="ARBA" id="ARBA00023052"/>
    </source>
</evidence>
<dbReference type="InterPro" id="IPR033248">
    <property type="entry name" value="Transketolase_C"/>
</dbReference>
<evidence type="ECO:0000259" key="4">
    <source>
        <dbReference type="Pfam" id="PF02780"/>
    </source>
</evidence>
<dbReference type="EMBL" id="AOCK01000010">
    <property type="protein sequence ID" value="EMQ97358.1"/>
    <property type="molecule type" value="Genomic_DNA"/>
</dbReference>
<comment type="cofactor">
    <cofactor evidence="1">
        <name>thiamine diphosphate</name>
        <dbReference type="ChEBI" id="CHEBI:58937"/>
    </cofactor>
</comment>
<evidence type="ECO:0000313" key="5">
    <source>
        <dbReference type="EMBL" id="EMQ97358.1"/>
    </source>
</evidence>
<dbReference type="eggNOG" id="COG0022">
    <property type="taxonomic scope" value="Bacteria"/>
</dbReference>
<dbReference type="PATRIC" id="fig|1276920.7.peg.3154"/>
<reference evidence="5 6" key="1">
    <citation type="journal article" date="2013" name="Genome Announc.">
        <title>Draft Genome Sequence of Arthrobacter gangotriensis Strain Lz1yT, Isolated from a Penguin Rookery Soil Sample Collected in Antarctica, near the Indian Station Dakshin Gangotri.</title>
        <authorList>
            <person name="Shivaji S."/>
            <person name="Ara S."/>
            <person name="Bandi S."/>
            <person name="Singh A."/>
            <person name="Kumar Pinnaka A."/>
        </authorList>
    </citation>
    <scope>NUCLEOTIDE SEQUENCE [LARGE SCALE GENOMIC DNA]</scope>
    <source>
        <strain evidence="5 6">Lz1y</strain>
    </source>
</reference>
<dbReference type="AlphaFoldDB" id="M7NFT7"/>
<name>M7NFT7_9MICC</name>
<evidence type="ECO:0000313" key="6">
    <source>
        <dbReference type="Proteomes" id="UP000012015"/>
    </source>
</evidence>
<accession>M7NFT7</accession>
<organism evidence="5 6">
    <name type="scientific">Paeniglutamicibacter gangotriensis Lz1y</name>
    <dbReference type="NCBI Taxonomy" id="1276920"/>
    <lineage>
        <taxon>Bacteria</taxon>
        <taxon>Bacillati</taxon>
        <taxon>Actinomycetota</taxon>
        <taxon>Actinomycetes</taxon>
        <taxon>Micrococcales</taxon>
        <taxon>Micrococcaceae</taxon>
        <taxon>Paeniglutamicibacter</taxon>
    </lineage>
</organism>
<proteinExistence type="predicted"/>
<sequence length="74" mass="8083">MVLEDDWLSYGIGAEISATLMEGAFDYLDAPVRRVAAAEVPLPYASPLEDAALPTAKDLIRVVREQLDATSFTR</sequence>
<keyword evidence="3" id="KW-0786">Thiamine pyrophosphate</keyword>